<sequence length="1040" mass="117402">MWDRFDELGPKEKGDRFEDLCFDLLSEMGFTVDRQSFSGRGGADGGQDLIIQTTDRNTGRLSPVCIVECKFRSRSTISGTDLWSPLLAVLELNVPSLLIITSSELASTFKSRIRSISQNSRWGISFRKLERKHLEALICKHPRILEKYFPDFPQDASPEVGIEPIIADIKAATSIERDGKRGVEITLHNTSPVSRDVKIDVQGVVNSVHLGEFQEQTVSVKATGELGGEAIQIEDETAHTKVADVLTKPPVVPISHIFVDPFDYVAKIMSALQQGETVLVSGRAGTGKSRIMAEIATQFTQTCILDLSHSSYDTGLVELLLERVFGLPILEVRSLPHSFIQKFISQNTSLTAPSIDALSAYIRQASIEDRGFAEVTARLCTEWFADWLVAIDNIHRLTLFDLEFLKALARDKKDMNLLLATRTERADMREVGTLDFLEQYQGDKWRRFVIDAASTTRLLRAYTDTAAINAKTRSFLRPWTNVDSVQKFILALKKLKAAGVLAQNLDGRFTIHSLQGAHPDQQKDILEEIVALVANRLETDKADDVLAAAAIFGFQFPAEYIDEQFGDEGFEVLDRLEELEIVSSFDEIDGTQWLRFDHETTAELIRQNTRPLLARRLHARVLDHLLDETRYVHGRDDARIALHLEAVGKHLQAATRLHSHAGYWAARGRYDDCLASLDEAKCLLDRVVDPLEDARLNLEVTVLHDFLQYASSGAQTAERRWQVLGAFKLALRLSGQEATGRMAGRFWFFKAQLERDRAPDEAERSIAASLDLLNSEDHARERAESHAWMSNFLKRRGAGRFHEATQHVRQALKLVRSDTDMALRSRCLLHAGALFLEQGRPAKTPWWWARAVDVLSGTRDIGALAYAMSDYAYIRALTSPDGPDTRTILLECLTLAQQFDLHRIGARAAINAANWRYFHDFDEEACLKLVEDAQSRIDLIEDCYQQALLDFSCLNFQRLHNRFDLDRRQDRLFGFLNAWFANGSKTIDGDQRVRNMLAFLSRSDDARARHILSVAGWAGVETKKESPYVMENGHAYATYY</sequence>
<dbReference type="InterPro" id="IPR007560">
    <property type="entry name" value="Restrct_endonuc_IV_Mrr"/>
</dbReference>
<proteinExistence type="predicted"/>
<gene>
    <name evidence="2" type="ORF">PhaeoP66_04291</name>
</gene>
<feature type="domain" description="Restriction endonuclease type IV Mrr" evidence="1">
    <location>
        <begin position="13"/>
        <end position="105"/>
    </location>
</feature>
<reference evidence="2 3" key="2">
    <citation type="journal article" date="2017" name="Int. J. Syst. Evol. Microbiol.">
        <title>Adaptation of Surface-Associated Bacteria to the Open Ocean: A Genomically Distinct Subpopulation of Phaeobacter gallaeciensis Colonizes Pacific Mesozooplankton.</title>
        <authorList>
            <person name="Freese H.M."/>
            <person name="Methner A."/>
            <person name="Overmann J."/>
        </authorList>
    </citation>
    <scope>NUCLEOTIDE SEQUENCE [LARGE SCALE GENOMIC DNA]</scope>
    <source>
        <strain evidence="2 3">P66</strain>
    </source>
</reference>
<evidence type="ECO:0000313" key="2">
    <source>
        <dbReference type="EMBL" id="AUQ97017.1"/>
    </source>
</evidence>
<evidence type="ECO:0000259" key="1">
    <source>
        <dbReference type="Pfam" id="PF04471"/>
    </source>
</evidence>
<keyword evidence="2" id="KW-0614">Plasmid</keyword>
<accession>A0ABM6RKH5</accession>
<dbReference type="Pfam" id="PF04471">
    <property type="entry name" value="Mrr_cat"/>
    <property type="match status" value="1"/>
</dbReference>
<dbReference type="SUPFAM" id="SSF52980">
    <property type="entry name" value="Restriction endonuclease-like"/>
    <property type="match status" value="1"/>
</dbReference>
<name>A0ABM6RKH5_9RHOB</name>
<dbReference type="SUPFAM" id="SSF52540">
    <property type="entry name" value="P-loop containing nucleoside triphosphate hydrolases"/>
    <property type="match status" value="1"/>
</dbReference>
<dbReference type="InterPro" id="IPR011335">
    <property type="entry name" value="Restrct_endonuc-II-like"/>
</dbReference>
<protein>
    <submittedName>
        <fullName evidence="2">ATPase</fullName>
    </submittedName>
</protein>
<evidence type="ECO:0000313" key="3">
    <source>
        <dbReference type="Proteomes" id="UP000236536"/>
    </source>
</evidence>
<organism evidence="2 3">
    <name type="scientific">Phaeobacter inhibens</name>
    <dbReference type="NCBI Taxonomy" id="221822"/>
    <lineage>
        <taxon>Bacteria</taxon>
        <taxon>Pseudomonadati</taxon>
        <taxon>Pseudomonadota</taxon>
        <taxon>Alphaproteobacteria</taxon>
        <taxon>Rhodobacterales</taxon>
        <taxon>Roseobacteraceae</taxon>
        <taxon>Phaeobacter</taxon>
    </lineage>
</organism>
<reference evidence="2 3" key="1">
    <citation type="journal article" date="2017" name="Genome Biol. Evol.">
        <title>Trajectories and Drivers of Genome Evolution in Surface-Associated Marine Phaeobacter.</title>
        <authorList>
            <person name="Freese H.M."/>
            <person name="Sikorski J."/>
            <person name="Bunk B."/>
            <person name="Scheuner C."/>
            <person name="Meier-Kolthoff J.P."/>
            <person name="Sproer C."/>
            <person name="Gram L."/>
            <person name="Overmann J."/>
        </authorList>
    </citation>
    <scope>NUCLEOTIDE SEQUENCE [LARGE SCALE GENOMIC DNA]</scope>
    <source>
        <strain evidence="2 3">P66</strain>
    </source>
</reference>
<dbReference type="EMBL" id="CP010709">
    <property type="protein sequence ID" value="AUQ97017.1"/>
    <property type="molecule type" value="Genomic_DNA"/>
</dbReference>
<dbReference type="InterPro" id="IPR027417">
    <property type="entry name" value="P-loop_NTPase"/>
</dbReference>
<dbReference type="Proteomes" id="UP000236536">
    <property type="component" value="Plasmid pP66_d"/>
</dbReference>
<geneLocation type="plasmid" evidence="2 3">
    <name>pP66_d</name>
</geneLocation>
<keyword evidence="3" id="KW-1185">Reference proteome</keyword>